<evidence type="ECO:0000313" key="2">
    <source>
        <dbReference type="Proteomes" id="UP000591131"/>
    </source>
</evidence>
<feature type="non-terminal residue" evidence="1">
    <location>
        <position position="1"/>
    </location>
</feature>
<accession>A0A7J6KLM5</accession>
<organism evidence="1 2">
    <name type="scientific">Perkinsus chesapeaki</name>
    <name type="common">Clam parasite</name>
    <name type="synonym">Perkinsus andrewsi</name>
    <dbReference type="NCBI Taxonomy" id="330153"/>
    <lineage>
        <taxon>Eukaryota</taxon>
        <taxon>Sar</taxon>
        <taxon>Alveolata</taxon>
        <taxon>Perkinsozoa</taxon>
        <taxon>Perkinsea</taxon>
        <taxon>Perkinsida</taxon>
        <taxon>Perkinsidae</taxon>
        <taxon>Perkinsus</taxon>
    </lineage>
</organism>
<dbReference type="AlphaFoldDB" id="A0A7J6KLM5"/>
<protein>
    <submittedName>
        <fullName evidence="1">Uncharacterized protein</fullName>
    </submittedName>
</protein>
<keyword evidence="2" id="KW-1185">Reference proteome</keyword>
<comment type="caution">
    <text evidence="1">The sequence shown here is derived from an EMBL/GenBank/DDBJ whole genome shotgun (WGS) entry which is preliminary data.</text>
</comment>
<name>A0A7J6KLM5_PERCH</name>
<proteinExistence type="predicted"/>
<sequence length="241" mass="25947">LILSSLNFHKLHSEDNLPGVGRVTVFLDSASALGKIEGRLNSSAYRPTTRQTKRWLSCLADLLEYDESDLTYRHVKGKDNSLADLLSRLTEKGQKFVPEGGGDALVLFTSTASSVPPAETPTSLQEAMSLVTKGNWRERLSALQKDDKSTLLHGDTLHNWYEHYSGTAVLGGLAAEAVTLGIVTFQEGLIMVISEANISGPVVVPVAPLGIIPGWSDVLNVWHDLAADDSDAEIEAAGDHS</sequence>
<evidence type="ECO:0000313" key="1">
    <source>
        <dbReference type="EMBL" id="KAF4647416.1"/>
    </source>
</evidence>
<dbReference type="OrthoDB" id="3249498at2759"/>
<dbReference type="Proteomes" id="UP000591131">
    <property type="component" value="Unassembled WGS sequence"/>
</dbReference>
<reference evidence="1 2" key="1">
    <citation type="submission" date="2020-04" db="EMBL/GenBank/DDBJ databases">
        <title>Perkinsus chesapeaki whole genome sequence.</title>
        <authorList>
            <person name="Bogema D.R."/>
        </authorList>
    </citation>
    <scope>NUCLEOTIDE SEQUENCE [LARGE SCALE GENOMIC DNA]</scope>
    <source>
        <strain evidence="1">ATCC PRA-425</strain>
    </source>
</reference>
<gene>
    <name evidence="1" type="ORF">FOL47_004637</name>
</gene>
<feature type="non-terminal residue" evidence="1">
    <location>
        <position position="241"/>
    </location>
</feature>
<dbReference type="EMBL" id="JAAPAO010002628">
    <property type="protein sequence ID" value="KAF4647416.1"/>
    <property type="molecule type" value="Genomic_DNA"/>
</dbReference>